<dbReference type="Pfam" id="PF14529">
    <property type="entry name" value="Exo_endo_phos_2"/>
    <property type="match status" value="1"/>
</dbReference>
<evidence type="ECO:0008006" key="5">
    <source>
        <dbReference type="Google" id="ProtNLM"/>
    </source>
</evidence>
<evidence type="ECO:0000259" key="1">
    <source>
        <dbReference type="Pfam" id="PF00078"/>
    </source>
</evidence>
<proteinExistence type="predicted"/>
<name>A0ABP9ZD76_9FUNG</name>
<organism evidence="3 4">
    <name type="scientific">Mucor flavus</name>
    <dbReference type="NCBI Taxonomy" id="439312"/>
    <lineage>
        <taxon>Eukaryota</taxon>
        <taxon>Fungi</taxon>
        <taxon>Fungi incertae sedis</taxon>
        <taxon>Mucoromycota</taxon>
        <taxon>Mucoromycotina</taxon>
        <taxon>Mucoromycetes</taxon>
        <taxon>Mucorales</taxon>
        <taxon>Mucorineae</taxon>
        <taxon>Mucoraceae</taxon>
        <taxon>Mucor</taxon>
    </lineage>
</organism>
<evidence type="ECO:0000313" key="4">
    <source>
        <dbReference type="Proteomes" id="UP001473302"/>
    </source>
</evidence>
<dbReference type="Gene3D" id="3.60.10.10">
    <property type="entry name" value="Endonuclease/exonuclease/phosphatase"/>
    <property type="match status" value="1"/>
</dbReference>
<sequence>MSTLPFNISLWNARGLKDTTVHDVITHISTSYVLFITESWYYSPMRLPIDWPQFHVYGTKVKRGNNRGEAGICALISLLCPYPVIQLPSSNNYTLSLKVGGLRIHCLYLPPLMHNDQVLEILESIPLLPNTILCGDLNARMGDLLGDYASNSRGRKLISWCQDRELNVLNQTLSHGQPTFYGPVRNVDNQQLHSTSVIDLFITNITISSLLDPSILIEHDLSLCSDHKLMTLSFKIDSSLVDIDSSDPPCMTPRRLWNLSRLDKPKIRKLYQSSFSDMVSPLQSQLSDLVSSPPLTCPPIDELNDALNDCIYKALDASVGNKVSLPSHWKKYWSQEIQDAAHHRDKCYRDWRHCRTAMDKITVWLEYKLALKAFRSLIQKAKRKSWKLFCASLEKNFSKATKTISRLKKRHATSASFSHAEGTTKALEVMSTHLASVYNGSFLPASIIRPALVHVDRNDSPFEVPLSTFTNDTITDLVKNLSYGKSPGPDHIKAQGGFRERRSPLDQALCLHDLMHDYFLRHHHYPSVAFLDIKSAYDTVDRRVVWDALFESPLFLRPLLYLLMNMFDEVSVSVLLSNQSSDSFSPSTGLLQGSVLSPHLYSVYINSLPGVLRQAASSDTTSITVPNESRPTPLTSVIYSIKNVK</sequence>
<comment type="caution">
    <text evidence="3">The sequence shown here is derived from an EMBL/GenBank/DDBJ whole genome shotgun (WGS) entry which is preliminary data.</text>
</comment>
<protein>
    <recommendedName>
        <fullName evidence="5">Reverse transcriptase domain-containing protein</fullName>
    </recommendedName>
</protein>
<accession>A0ABP9ZD76</accession>
<dbReference type="PANTHER" id="PTHR47027:SF20">
    <property type="entry name" value="REVERSE TRANSCRIPTASE-LIKE PROTEIN WITH RNA-DIRECTED DNA POLYMERASE DOMAIN"/>
    <property type="match status" value="1"/>
</dbReference>
<dbReference type="EMBL" id="BAABUK010000038">
    <property type="protein sequence ID" value="GAA5817078.1"/>
    <property type="molecule type" value="Genomic_DNA"/>
</dbReference>
<dbReference type="InterPro" id="IPR036691">
    <property type="entry name" value="Endo/exonu/phosph_ase_sf"/>
</dbReference>
<feature type="domain" description="Reverse transcriptase" evidence="1">
    <location>
        <begin position="493"/>
        <end position="616"/>
    </location>
</feature>
<gene>
    <name evidence="3" type="ORF">MFLAVUS_010616</name>
</gene>
<evidence type="ECO:0000313" key="3">
    <source>
        <dbReference type="EMBL" id="GAA5817078.1"/>
    </source>
</evidence>
<dbReference type="SUPFAM" id="SSF56219">
    <property type="entry name" value="DNase I-like"/>
    <property type="match status" value="1"/>
</dbReference>
<dbReference type="Proteomes" id="UP001473302">
    <property type="component" value="Unassembled WGS sequence"/>
</dbReference>
<reference evidence="3 4" key="1">
    <citation type="submission" date="2024-04" db="EMBL/GenBank/DDBJ databases">
        <title>genome sequences of Mucor flavus KT1a and Helicostylum pulchrum KT1b strains isolated from the surface of a dry-aged beef.</title>
        <authorList>
            <person name="Toyotome T."/>
            <person name="Hosono M."/>
            <person name="Torimaru M."/>
            <person name="Fukuda K."/>
            <person name="Mikami N."/>
        </authorList>
    </citation>
    <scope>NUCLEOTIDE SEQUENCE [LARGE SCALE GENOMIC DNA]</scope>
    <source>
        <strain evidence="3 4">KT1a</strain>
    </source>
</reference>
<keyword evidence="4" id="KW-1185">Reference proteome</keyword>
<dbReference type="PANTHER" id="PTHR47027">
    <property type="entry name" value="REVERSE TRANSCRIPTASE DOMAIN-CONTAINING PROTEIN"/>
    <property type="match status" value="1"/>
</dbReference>
<dbReference type="Pfam" id="PF00078">
    <property type="entry name" value="RVT_1"/>
    <property type="match status" value="1"/>
</dbReference>
<evidence type="ECO:0000259" key="2">
    <source>
        <dbReference type="Pfam" id="PF14529"/>
    </source>
</evidence>
<feature type="domain" description="Endonuclease/exonuclease/phosphatase" evidence="2">
    <location>
        <begin position="103"/>
        <end position="229"/>
    </location>
</feature>
<dbReference type="InterPro" id="IPR005135">
    <property type="entry name" value="Endo/exonuclease/phosphatase"/>
</dbReference>
<dbReference type="InterPro" id="IPR000477">
    <property type="entry name" value="RT_dom"/>
</dbReference>